<evidence type="ECO:0000259" key="2">
    <source>
        <dbReference type="Pfam" id="PF13643"/>
    </source>
</evidence>
<dbReference type="AlphaFoldDB" id="A0A0E4BQK8"/>
<evidence type="ECO:0000313" key="4">
    <source>
        <dbReference type="Proteomes" id="UP000063308"/>
    </source>
</evidence>
<dbReference type="Pfam" id="PF13643">
    <property type="entry name" value="DUF4145"/>
    <property type="match status" value="1"/>
</dbReference>
<organism evidence="3 4">
    <name type="scientific">Bradyrhizobium diazoefficiens</name>
    <dbReference type="NCBI Taxonomy" id="1355477"/>
    <lineage>
        <taxon>Bacteria</taxon>
        <taxon>Pseudomonadati</taxon>
        <taxon>Pseudomonadota</taxon>
        <taxon>Alphaproteobacteria</taxon>
        <taxon>Hyphomicrobiales</taxon>
        <taxon>Nitrobacteraceae</taxon>
        <taxon>Bradyrhizobium</taxon>
    </lineage>
</organism>
<keyword evidence="1" id="KW-0175">Coiled coil</keyword>
<dbReference type="Proteomes" id="UP000063308">
    <property type="component" value="Chromosome"/>
</dbReference>
<reference evidence="3 4" key="1">
    <citation type="submission" date="2014-11" db="EMBL/GenBank/DDBJ databases">
        <title>Symbiosis island explosion on the genome of extra-slow-growing strains of soybean bradyrhizobia with massive insertion sequences.</title>
        <authorList>
            <person name="Iida T."/>
            <person name="Minamisawa K."/>
        </authorList>
    </citation>
    <scope>NUCLEOTIDE SEQUENCE [LARGE SCALE GENOMIC DNA]</scope>
    <source>
        <strain evidence="3 4">NK6</strain>
    </source>
</reference>
<sequence>MQLSINFDFLTVQDAKLVRLAARAEYYFQYDPVTAIIKLRQFAGLMAKLVAARHGTYEDERETFEAILRRLSFERIIPKAIADVFHALRKAGNSAVHDAAGNHSDALAALKFACQLGVWFHRVYGKRPDFSPGAFIIPVEEPDPTEDLRREIEALRARVAETEEAAARAKAEVDVHLRGSQLRK</sequence>
<dbReference type="InterPro" id="IPR025285">
    <property type="entry name" value="DUF4145"/>
</dbReference>
<gene>
    <name evidence="3" type="ORF">NK6_4500</name>
</gene>
<protein>
    <recommendedName>
        <fullName evidence="2">DUF4145 domain-containing protein</fullName>
    </recommendedName>
</protein>
<feature type="coiled-coil region" evidence="1">
    <location>
        <begin position="145"/>
        <end position="172"/>
    </location>
</feature>
<evidence type="ECO:0000256" key="1">
    <source>
        <dbReference type="SAM" id="Coils"/>
    </source>
</evidence>
<accession>A0A0E4BQK8</accession>
<evidence type="ECO:0000313" key="3">
    <source>
        <dbReference type="EMBL" id="BAR57667.1"/>
    </source>
</evidence>
<feature type="domain" description="DUF4145" evidence="2">
    <location>
        <begin position="23"/>
        <end position="112"/>
    </location>
</feature>
<proteinExistence type="predicted"/>
<dbReference type="EMBL" id="AP014685">
    <property type="protein sequence ID" value="BAR57667.1"/>
    <property type="molecule type" value="Genomic_DNA"/>
</dbReference>
<name>A0A0E4BQK8_9BRAD</name>